<sequence>MLWGSIEIGFFFLDRSSEHWGPPTTNDHERDVSHCVKAADVIFRNKYGFITEPGPEKFPQWKSSTGHIKEIKRDRAARSATFDLVYQITMSINTEAMAKRWQTSRSIPDFDQSIQNN</sequence>
<keyword evidence="2" id="KW-1185">Reference proteome</keyword>
<reference evidence="1 2" key="1">
    <citation type="journal article" date="2017" name="Genome Biol. Evol.">
        <title>Phytophthora megakarya and P. palmivora, closely related causal agents of cacao black pod rot, underwent increases in genome sizes and gene numbers by different mechanisms.</title>
        <authorList>
            <person name="Ali S.S."/>
            <person name="Shao J."/>
            <person name="Lary D.J."/>
            <person name="Kronmiller B."/>
            <person name="Shen D."/>
            <person name="Strem M.D."/>
            <person name="Amoako-Attah I."/>
            <person name="Akrofi A.Y."/>
            <person name="Begoude B.A."/>
            <person name="Ten Hoopen G.M."/>
            <person name="Coulibaly K."/>
            <person name="Kebe B.I."/>
            <person name="Melnick R.L."/>
            <person name="Guiltinan M.J."/>
            <person name="Tyler B.M."/>
            <person name="Meinhardt L.W."/>
            <person name="Bailey B.A."/>
        </authorList>
    </citation>
    <scope>NUCLEOTIDE SEQUENCE [LARGE SCALE GENOMIC DNA]</scope>
    <source>
        <strain evidence="2">sbr112.9</strain>
    </source>
</reference>
<evidence type="ECO:0000313" key="2">
    <source>
        <dbReference type="Proteomes" id="UP000237271"/>
    </source>
</evidence>
<comment type="caution">
    <text evidence="1">The sequence shown here is derived from an EMBL/GenBank/DDBJ whole genome shotgun (WGS) entry which is preliminary data.</text>
</comment>
<proteinExistence type="predicted"/>
<name>A0A2P4YNE0_9STRA</name>
<accession>A0A2P4YNE0</accession>
<dbReference type="AlphaFoldDB" id="A0A2P4YNE0"/>
<dbReference type="Proteomes" id="UP000237271">
    <property type="component" value="Unassembled WGS sequence"/>
</dbReference>
<organism evidence="1 2">
    <name type="scientific">Phytophthora palmivora</name>
    <dbReference type="NCBI Taxonomy" id="4796"/>
    <lineage>
        <taxon>Eukaryota</taxon>
        <taxon>Sar</taxon>
        <taxon>Stramenopiles</taxon>
        <taxon>Oomycota</taxon>
        <taxon>Peronosporomycetes</taxon>
        <taxon>Peronosporales</taxon>
        <taxon>Peronosporaceae</taxon>
        <taxon>Phytophthora</taxon>
    </lineage>
</organism>
<dbReference type="EMBL" id="NCKW01001817">
    <property type="protein sequence ID" value="POM79279.1"/>
    <property type="molecule type" value="Genomic_DNA"/>
</dbReference>
<dbReference type="OrthoDB" id="124922at2759"/>
<evidence type="ECO:0000313" key="1">
    <source>
        <dbReference type="EMBL" id="POM79279.1"/>
    </source>
</evidence>
<protein>
    <submittedName>
        <fullName evidence="1">Uncharacterized protein</fullName>
    </submittedName>
</protein>
<gene>
    <name evidence="1" type="ORF">PHPALM_3083</name>
</gene>